<proteinExistence type="predicted"/>
<gene>
    <name evidence="2" type="ORF">LS41612_02385</name>
    <name evidence="3" type="ORF">NCTC10338_04315</name>
</gene>
<sequence length="68" mass="7725">MELLLAFFFFNSIYLMPIYGMIFCLSLVNLLKKLSKGQTNISKEQIFLTISFIIIIWSISGVTALSLS</sequence>
<protein>
    <submittedName>
        <fullName evidence="2">Uncharacterized protein</fullName>
    </submittedName>
</protein>
<dbReference type="Proteomes" id="UP000255295">
    <property type="component" value="Unassembled WGS sequence"/>
</dbReference>
<name>A0A2S0JVQ6_LYSSH</name>
<dbReference type="EMBL" id="CP019980">
    <property type="protein sequence ID" value="AVK95222.1"/>
    <property type="molecule type" value="Genomic_DNA"/>
</dbReference>
<accession>A0A2S0JVQ6</accession>
<keyword evidence="1" id="KW-1133">Transmembrane helix</keyword>
<evidence type="ECO:0000256" key="1">
    <source>
        <dbReference type="SAM" id="Phobius"/>
    </source>
</evidence>
<evidence type="ECO:0000313" key="4">
    <source>
        <dbReference type="Proteomes" id="UP000238825"/>
    </source>
</evidence>
<dbReference type="EMBL" id="UFSZ01000001">
    <property type="protein sequence ID" value="SUV19327.1"/>
    <property type="molecule type" value="Genomic_DNA"/>
</dbReference>
<keyword evidence="1" id="KW-0812">Transmembrane</keyword>
<reference evidence="2 4" key="1">
    <citation type="submission" date="2017-03" db="EMBL/GenBank/DDBJ databases">
        <title>The whole genome sequencing and assembly of Lysinibacillus sphaericus DSM 28T strain.</title>
        <authorList>
            <person name="Lee Y.-J."/>
            <person name="Yi H."/>
            <person name="Bahn Y.-S."/>
            <person name="Kim J.F."/>
            <person name="Lee D.-W."/>
        </authorList>
    </citation>
    <scope>NUCLEOTIDE SEQUENCE [LARGE SCALE GENOMIC DNA]</scope>
    <source>
        <strain evidence="2 4">DSM 28</strain>
    </source>
</reference>
<dbReference type="AlphaFoldDB" id="A0A2S0JVQ6"/>
<organism evidence="2 4">
    <name type="scientific">Lysinibacillus sphaericus</name>
    <name type="common">Bacillus sphaericus</name>
    <dbReference type="NCBI Taxonomy" id="1421"/>
    <lineage>
        <taxon>Bacteria</taxon>
        <taxon>Bacillati</taxon>
        <taxon>Bacillota</taxon>
        <taxon>Bacilli</taxon>
        <taxon>Bacillales</taxon>
        <taxon>Bacillaceae</taxon>
        <taxon>Lysinibacillus</taxon>
    </lineage>
</organism>
<reference evidence="3 5" key="2">
    <citation type="submission" date="2018-06" db="EMBL/GenBank/DDBJ databases">
        <authorList>
            <consortium name="Pathogen Informatics"/>
            <person name="Doyle S."/>
        </authorList>
    </citation>
    <scope>NUCLEOTIDE SEQUENCE [LARGE SCALE GENOMIC DNA]</scope>
    <source>
        <strain evidence="3 5">NCTC10338</strain>
    </source>
</reference>
<evidence type="ECO:0000313" key="5">
    <source>
        <dbReference type="Proteomes" id="UP000255295"/>
    </source>
</evidence>
<feature type="transmembrane region" description="Helical" evidence="1">
    <location>
        <begin position="46"/>
        <end position="67"/>
    </location>
</feature>
<evidence type="ECO:0000313" key="2">
    <source>
        <dbReference type="EMBL" id="AVK95222.1"/>
    </source>
</evidence>
<evidence type="ECO:0000313" key="3">
    <source>
        <dbReference type="EMBL" id="SUV19327.1"/>
    </source>
</evidence>
<dbReference type="Proteomes" id="UP000238825">
    <property type="component" value="Chromosome"/>
</dbReference>
<dbReference type="GeneID" id="48275031"/>
<keyword evidence="1" id="KW-0472">Membrane</keyword>
<dbReference type="RefSeq" id="WP_024361347.1">
    <property type="nucleotide sequence ID" value="NZ_BJNS01000022.1"/>
</dbReference>
<feature type="transmembrane region" description="Helical" evidence="1">
    <location>
        <begin position="6"/>
        <end position="25"/>
    </location>
</feature>